<reference evidence="2 3" key="1">
    <citation type="submission" date="2017-09" db="EMBL/GenBank/DDBJ databases">
        <title>Depth-based differentiation of microbial function through sediment-hosted aquifers and enrichment of novel symbionts in the deep terrestrial subsurface.</title>
        <authorList>
            <person name="Probst A.J."/>
            <person name="Ladd B."/>
            <person name="Jarett J.K."/>
            <person name="Geller-Mcgrath D.E."/>
            <person name="Sieber C.M."/>
            <person name="Emerson J.B."/>
            <person name="Anantharaman K."/>
            <person name="Thomas B.C."/>
            <person name="Malmstrom R."/>
            <person name="Stieglmeier M."/>
            <person name="Klingl A."/>
            <person name="Woyke T."/>
            <person name="Ryan C.M."/>
            <person name="Banfield J.F."/>
        </authorList>
    </citation>
    <scope>NUCLEOTIDE SEQUENCE [LARGE SCALE GENOMIC DNA]</scope>
    <source>
        <strain evidence="2">CG23_combo_of_CG06-09_8_20_14_all_41_10</strain>
    </source>
</reference>
<evidence type="ECO:0000256" key="1">
    <source>
        <dbReference type="SAM" id="MobiDB-lite"/>
    </source>
</evidence>
<protein>
    <recommendedName>
        <fullName evidence="4">TIGR04076 family protein</fullName>
    </recommendedName>
</protein>
<dbReference type="InterPro" id="IPR023811">
    <property type="entry name" value="CHP04076"/>
</dbReference>
<organism evidence="2 3">
    <name type="scientific">Candidatus Sherwoodlollariibacterium unditelluris</name>
    <dbReference type="NCBI Taxonomy" id="1974757"/>
    <lineage>
        <taxon>Bacteria</taxon>
        <taxon>Pseudomonadati</taxon>
        <taxon>Candidatus Omnitrophota</taxon>
        <taxon>Candidatus Sherwoodlollariibacterium</taxon>
    </lineage>
</organism>
<proteinExistence type="predicted"/>
<gene>
    <name evidence="2" type="ORF">COX41_01480</name>
</gene>
<dbReference type="NCBIfam" id="TIGR04076">
    <property type="entry name" value="TIGR04076 family protein"/>
    <property type="match status" value="2"/>
</dbReference>
<sequence length="213" mass="23536">MSEINPVRNTEKTGRGNEISNGVNTPFPRLKLTVTGVFGECYHGYKIGDEIILEDFTHAPKHFCLGLVHALFPVIYALSFGAKFGFRDNQRSLLITCPDGGKLEFKAEILDKNGIVENLSRDPSHKFNPKKMVIEVVQSKGKCTFGYKVGDKWETTGLKCIPGFCGAAFHTAFPALFALNFGANFFFMDSPNSIDTVTCPDGGNIIFKITRVE</sequence>
<feature type="region of interest" description="Disordered" evidence="1">
    <location>
        <begin position="1"/>
        <end position="22"/>
    </location>
</feature>
<evidence type="ECO:0000313" key="3">
    <source>
        <dbReference type="Proteomes" id="UP000231292"/>
    </source>
</evidence>
<evidence type="ECO:0008006" key="4">
    <source>
        <dbReference type="Google" id="ProtNLM"/>
    </source>
</evidence>
<accession>A0A2G9YLU8</accession>
<comment type="caution">
    <text evidence="2">The sequence shown here is derived from an EMBL/GenBank/DDBJ whole genome shotgun (WGS) entry which is preliminary data.</text>
</comment>
<name>A0A2G9YLU8_9BACT</name>
<dbReference type="EMBL" id="PCRK01000026">
    <property type="protein sequence ID" value="PIP19693.1"/>
    <property type="molecule type" value="Genomic_DNA"/>
</dbReference>
<dbReference type="AlphaFoldDB" id="A0A2G9YLU8"/>
<dbReference type="Proteomes" id="UP000231292">
    <property type="component" value="Unassembled WGS sequence"/>
</dbReference>
<evidence type="ECO:0000313" key="2">
    <source>
        <dbReference type="EMBL" id="PIP19693.1"/>
    </source>
</evidence>